<proteinExistence type="predicted"/>
<dbReference type="AlphaFoldDB" id="A0A445CT33"/>
<accession>A0A445CT33</accession>
<evidence type="ECO:0000313" key="2">
    <source>
        <dbReference type="Proteomes" id="UP000289738"/>
    </source>
</evidence>
<evidence type="ECO:0000313" key="1">
    <source>
        <dbReference type="EMBL" id="RYR54091.1"/>
    </source>
</evidence>
<keyword evidence="2" id="KW-1185">Reference proteome</keyword>
<comment type="caution">
    <text evidence="1">The sequence shown here is derived from an EMBL/GenBank/DDBJ whole genome shotgun (WGS) entry which is preliminary data.</text>
</comment>
<dbReference type="Proteomes" id="UP000289738">
    <property type="component" value="Chromosome A06"/>
</dbReference>
<protein>
    <submittedName>
        <fullName evidence="1">Uncharacterized protein</fullName>
    </submittedName>
</protein>
<organism evidence="1 2">
    <name type="scientific">Arachis hypogaea</name>
    <name type="common">Peanut</name>
    <dbReference type="NCBI Taxonomy" id="3818"/>
    <lineage>
        <taxon>Eukaryota</taxon>
        <taxon>Viridiplantae</taxon>
        <taxon>Streptophyta</taxon>
        <taxon>Embryophyta</taxon>
        <taxon>Tracheophyta</taxon>
        <taxon>Spermatophyta</taxon>
        <taxon>Magnoliopsida</taxon>
        <taxon>eudicotyledons</taxon>
        <taxon>Gunneridae</taxon>
        <taxon>Pentapetalae</taxon>
        <taxon>rosids</taxon>
        <taxon>fabids</taxon>
        <taxon>Fabales</taxon>
        <taxon>Fabaceae</taxon>
        <taxon>Papilionoideae</taxon>
        <taxon>50 kb inversion clade</taxon>
        <taxon>dalbergioids sensu lato</taxon>
        <taxon>Dalbergieae</taxon>
        <taxon>Pterocarpus clade</taxon>
        <taxon>Arachis</taxon>
    </lineage>
</organism>
<dbReference type="EMBL" id="SDMP01000006">
    <property type="protein sequence ID" value="RYR54091.1"/>
    <property type="molecule type" value="Genomic_DNA"/>
</dbReference>
<gene>
    <name evidence="1" type="ORF">Ahy_A06g029357</name>
</gene>
<reference evidence="1 2" key="1">
    <citation type="submission" date="2019-01" db="EMBL/GenBank/DDBJ databases">
        <title>Sequencing of cultivated peanut Arachis hypogaea provides insights into genome evolution and oil improvement.</title>
        <authorList>
            <person name="Chen X."/>
        </authorList>
    </citation>
    <scope>NUCLEOTIDE SEQUENCE [LARGE SCALE GENOMIC DNA]</scope>
    <source>
        <strain evidence="2">cv. Fuhuasheng</strain>
        <tissue evidence="1">Leaves</tissue>
    </source>
</reference>
<name>A0A445CT33_ARAHY</name>
<sequence>MEMILQDYAKLDSDTIANAIRLLVEADPSIKMKSIIVEVQSRFNYIVRYRKVWLAKHIRSNFLRRFKTLYLHKLVVNIGYSRIEKEYNKNYQRLKERSEAHTRWCDEIGVEKWVLKFDKSHRWGHMMTKRNILVNQFDKCNEIFEVCEIRDDYIYTINLANNFAILVIFRSSDYHVATCLHVVPNSQVYEHDVYKMSEICKVYIDEFVPMGVPHLRNLDMMVRRSSSTEY</sequence>